<organism evidence="4 5">
    <name type="scientific">Aplysia californica</name>
    <name type="common">California sea hare</name>
    <dbReference type="NCBI Taxonomy" id="6500"/>
    <lineage>
        <taxon>Eukaryota</taxon>
        <taxon>Metazoa</taxon>
        <taxon>Spiralia</taxon>
        <taxon>Lophotrochozoa</taxon>
        <taxon>Mollusca</taxon>
        <taxon>Gastropoda</taxon>
        <taxon>Heterobranchia</taxon>
        <taxon>Euthyneura</taxon>
        <taxon>Tectipleura</taxon>
        <taxon>Aplysiida</taxon>
        <taxon>Aplysioidea</taxon>
        <taxon>Aplysiidae</taxon>
        <taxon>Aplysia</taxon>
    </lineage>
</organism>
<name>A0ABM0JQC0_APLCA</name>
<dbReference type="SUPFAM" id="SSF49785">
    <property type="entry name" value="Galactose-binding domain-like"/>
    <property type="match status" value="2"/>
</dbReference>
<dbReference type="RefSeq" id="XP_005099050.1">
    <property type="nucleotide sequence ID" value="XM_005098993.3"/>
</dbReference>
<dbReference type="SUPFAM" id="SSF54695">
    <property type="entry name" value="POZ domain"/>
    <property type="match status" value="1"/>
</dbReference>
<evidence type="ECO:0000256" key="1">
    <source>
        <dbReference type="ARBA" id="ARBA00020216"/>
    </source>
</evidence>
<dbReference type="Pfam" id="PF00754">
    <property type="entry name" value="F5_F8_type_C"/>
    <property type="match status" value="2"/>
</dbReference>
<dbReference type="PANTHER" id="PTHR46306:SF1">
    <property type="entry name" value="BTB_POZ DOMAIN-CONTAINING PROTEIN 9"/>
    <property type="match status" value="1"/>
</dbReference>
<feature type="compositionally biased region" description="Low complexity" evidence="2">
    <location>
        <begin position="641"/>
        <end position="671"/>
    </location>
</feature>
<evidence type="ECO:0000256" key="2">
    <source>
        <dbReference type="SAM" id="MobiDB-lite"/>
    </source>
</evidence>
<dbReference type="InterPro" id="IPR008979">
    <property type="entry name" value="Galactose-bd-like_sf"/>
</dbReference>
<dbReference type="CDD" id="cd14822">
    <property type="entry name" value="BACK_BTBD9"/>
    <property type="match status" value="1"/>
</dbReference>
<dbReference type="Pfam" id="PF00651">
    <property type="entry name" value="BTB"/>
    <property type="match status" value="1"/>
</dbReference>
<evidence type="ECO:0000313" key="5">
    <source>
        <dbReference type="RefSeq" id="XP_005099050.1"/>
    </source>
</evidence>
<protein>
    <recommendedName>
        <fullName evidence="1">BTB/POZ domain-containing protein 9</fullName>
    </recommendedName>
</protein>
<dbReference type="SMART" id="SM00875">
    <property type="entry name" value="BACK"/>
    <property type="match status" value="1"/>
</dbReference>
<dbReference type="PROSITE" id="PS50097">
    <property type="entry name" value="BTB"/>
    <property type="match status" value="1"/>
</dbReference>
<dbReference type="SMART" id="SM00225">
    <property type="entry name" value="BTB"/>
    <property type="match status" value="1"/>
</dbReference>
<evidence type="ECO:0000313" key="4">
    <source>
        <dbReference type="Proteomes" id="UP000694888"/>
    </source>
</evidence>
<proteinExistence type="predicted"/>
<dbReference type="InterPro" id="IPR011705">
    <property type="entry name" value="BACK"/>
</dbReference>
<feature type="domain" description="BTB" evidence="3">
    <location>
        <begin position="36"/>
        <end position="105"/>
    </location>
</feature>
<sequence>MCDHHHLRSPAPVGIVDHVGSLSENFAELVETEDYADITLLVDGTRFRSHKVILAARSEFFRALLYGGLKESLPGTMEIELQDTPAVAFSALLKYIYTGRMNLIEIQEENLLDILSLSHRFGFVELESSISDYLKAILNIRNVCHIYDLANIYSLTSLCSVCKDYMDRNAHEVLCSESFLSLSQTSMRDLISRDSFCAPEIEIFRAVCNWAEHNKGQDPTPILEVVRLQLMGMHELLNVVRDTGLVSSDAILDAIKVQTESRDMDLKYRGLLVMEENIATIRLGASVVRGEMKTALLDGDTQNYDLDRGFTRHPIDDNKGSGIVVRLGQPYIINTIKLLLWDVDTRSYSYYIEVSMDDKDYERVIDHSNYLCRSWQKLHFPARVVRFVRIVGTHNTVNRVFHVVSFECFYSNRPFQLDRGLVVPTENVATIKNSAHVIEGVSRTRNALINGNTRGYDWDSGYTCHQLGSGAICIQLSQPYILSTMRLLLWDCDDRSYSFYIEVSTDSQKWMQVVDKRHEPCKSWQTVAFDPLPVTFIRIVGTHNTANEVFHCVHFESPADTSVGSLINSVATVSMTSGPPNSPRLAQPQLGPAFPVQEAEPRGRSLSPSSSSTSSRNDSHHSAAAPRLNFAAYHGPPLPPTAQQQHHQPQPQPHFLQQPQGQQASPPQGLADPLQPMGQYAGHMLQQQDVPEADRMDTR</sequence>
<dbReference type="InterPro" id="IPR034091">
    <property type="entry name" value="BTBD9_BACK-like_dom"/>
</dbReference>
<dbReference type="InterPro" id="IPR000210">
    <property type="entry name" value="BTB/POZ_dom"/>
</dbReference>
<evidence type="ECO:0000313" key="6">
    <source>
        <dbReference type="RefSeq" id="XP_012938363.1"/>
    </source>
</evidence>
<feature type="region of interest" description="Disordered" evidence="2">
    <location>
        <begin position="595"/>
        <end position="699"/>
    </location>
</feature>
<accession>A0ABM0JQC0</accession>
<dbReference type="Gene3D" id="3.30.710.10">
    <property type="entry name" value="Potassium Channel Kv1.1, Chain A"/>
    <property type="match status" value="1"/>
</dbReference>
<gene>
    <name evidence="5 6" type="primary">LOC101848522</name>
</gene>
<dbReference type="Pfam" id="PF07707">
    <property type="entry name" value="BACK"/>
    <property type="match status" value="1"/>
</dbReference>
<dbReference type="Gene3D" id="2.60.120.260">
    <property type="entry name" value="Galactose-binding domain-like"/>
    <property type="match status" value="2"/>
</dbReference>
<dbReference type="Gene3D" id="1.25.40.420">
    <property type="match status" value="1"/>
</dbReference>
<dbReference type="InterPro" id="IPR011333">
    <property type="entry name" value="SKP1/BTB/POZ_sf"/>
</dbReference>
<dbReference type="InterPro" id="IPR052407">
    <property type="entry name" value="BTB_POZ_domain_cont_9"/>
</dbReference>
<dbReference type="PANTHER" id="PTHR46306">
    <property type="entry name" value="BTB/POZ DOMAIN-CONTAINING PROTEIN 9"/>
    <property type="match status" value="1"/>
</dbReference>
<dbReference type="GeneID" id="101848522"/>
<keyword evidence="4" id="KW-1185">Reference proteome</keyword>
<dbReference type="InterPro" id="IPR000421">
    <property type="entry name" value="FA58C"/>
</dbReference>
<dbReference type="CDD" id="cd18287">
    <property type="entry name" value="BTB_POZ_BTBD9"/>
    <property type="match status" value="1"/>
</dbReference>
<evidence type="ECO:0000259" key="3">
    <source>
        <dbReference type="PROSITE" id="PS50097"/>
    </source>
</evidence>
<feature type="compositionally biased region" description="Low complexity" evidence="2">
    <location>
        <begin position="605"/>
        <end position="616"/>
    </location>
</feature>
<reference evidence="5 6" key="1">
    <citation type="submission" date="2025-05" db="UniProtKB">
        <authorList>
            <consortium name="RefSeq"/>
        </authorList>
    </citation>
    <scope>IDENTIFICATION</scope>
</reference>
<dbReference type="Proteomes" id="UP000694888">
    <property type="component" value="Unplaced"/>
</dbReference>
<dbReference type="RefSeq" id="XP_012938363.1">
    <property type="nucleotide sequence ID" value="XM_013082909.2"/>
</dbReference>